<protein>
    <submittedName>
        <fullName evidence="2">Uncharacterized protein</fullName>
    </submittedName>
</protein>
<organism evidence="2 3">
    <name type="scientific">Zasmidium cellare</name>
    <name type="common">Wine cellar mold</name>
    <name type="synonym">Racodium cellare</name>
    <dbReference type="NCBI Taxonomy" id="395010"/>
    <lineage>
        <taxon>Eukaryota</taxon>
        <taxon>Fungi</taxon>
        <taxon>Dikarya</taxon>
        <taxon>Ascomycota</taxon>
        <taxon>Pezizomycotina</taxon>
        <taxon>Dothideomycetes</taxon>
        <taxon>Dothideomycetidae</taxon>
        <taxon>Mycosphaerellales</taxon>
        <taxon>Mycosphaerellaceae</taxon>
        <taxon>Zasmidium</taxon>
    </lineage>
</organism>
<gene>
    <name evidence="2" type="ORF">PRZ48_009915</name>
</gene>
<feature type="region of interest" description="Disordered" evidence="1">
    <location>
        <begin position="185"/>
        <end position="221"/>
    </location>
</feature>
<evidence type="ECO:0000313" key="2">
    <source>
        <dbReference type="EMBL" id="KAK4499401.1"/>
    </source>
</evidence>
<dbReference type="Proteomes" id="UP001305779">
    <property type="component" value="Unassembled WGS sequence"/>
</dbReference>
<comment type="caution">
    <text evidence="2">The sequence shown here is derived from an EMBL/GenBank/DDBJ whole genome shotgun (WGS) entry which is preliminary data.</text>
</comment>
<proteinExistence type="predicted"/>
<evidence type="ECO:0000313" key="3">
    <source>
        <dbReference type="Proteomes" id="UP001305779"/>
    </source>
</evidence>
<accession>A0ABR0EDR8</accession>
<name>A0ABR0EDR8_ZASCE</name>
<keyword evidence="3" id="KW-1185">Reference proteome</keyword>
<feature type="compositionally biased region" description="Acidic residues" evidence="1">
    <location>
        <begin position="203"/>
        <end position="213"/>
    </location>
</feature>
<reference evidence="2 3" key="1">
    <citation type="journal article" date="2023" name="G3 (Bethesda)">
        <title>A chromosome-level genome assembly of Zasmidium syzygii isolated from banana leaves.</title>
        <authorList>
            <person name="van Westerhoven A.C."/>
            <person name="Mehrabi R."/>
            <person name="Talebi R."/>
            <person name="Steentjes M.B.F."/>
            <person name="Corcolon B."/>
            <person name="Chong P.A."/>
            <person name="Kema G.H.J."/>
            <person name="Seidl M.F."/>
        </authorList>
    </citation>
    <scope>NUCLEOTIDE SEQUENCE [LARGE SCALE GENOMIC DNA]</scope>
    <source>
        <strain evidence="2 3">P124</strain>
    </source>
</reference>
<sequence>MNPTHGLHGKELRYILALSAQHRSDLSALQFHHSNLGEEFMRLLELERHDWRWRQFPKIRDLQAHQTSAIERFLAEIEQELDDLEAVQEEQLRKYVAEYRDCQARGVKGELMPLREMEYTSPVRVRREFYMRDRPNRADRPNPERSLKSMRLAGETESVIDEYYRRLYFRPHDEDLAEDVKEALSLRRKDGEGESKNGVDSGGGDDMESDEEDGGVKLEME</sequence>
<evidence type="ECO:0000256" key="1">
    <source>
        <dbReference type="SAM" id="MobiDB-lite"/>
    </source>
</evidence>
<feature type="compositionally biased region" description="Basic and acidic residues" evidence="1">
    <location>
        <begin position="185"/>
        <end position="197"/>
    </location>
</feature>
<dbReference type="EMBL" id="JAXOVC010000007">
    <property type="protein sequence ID" value="KAK4499401.1"/>
    <property type="molecule type" value="Genomic_DNA"/>
</dbReference>